<dbReference type="GO" id="GO:0004674">
    <property type="term" value="F:protein serine/threonine kinase activity"/>
    <property type="evidence" value="ECO:0007669"/>
    <property type="project" value="UniProtKB-KW"/>
</dbReference>
<dbReference type="KEGG" id="samy:DB32_007892"/>
<dbReference type="InterPro" id="IPR011009">
    <property type="entry name" value="Kinase-like_dom_sf"/>
</dbReference>
<dbReference type="PROSITE" id="PS00108">
    <property type="entry name" value="PROTEIN_KINASE_ST"/>
    <property type="match status" value="1"/>
</dbReference>
<dbReference type="PANTHER" id="PTHR43289:SF6">
    <property type="entry name" value="SERINE_THREONINE-PROTEIN KINASE NEKL-3"/>
    <property type="match status" value="1"/>
</dbReference>
<dbReference type="InterPro" id="IPR017441">
    <property type="entry name" value="Protein_kinase_ATP_BS"/>
</dbReference>
<keyword evidence="9" id="KW-1185">Reference proteome</keyword>
<dbReference type="CDD" id="cd14014">
    <property type="entry name" value="STKc_PknB_like"/>
    <property type="match status" value="1"/>
</dbReference>
<dbReference type="OrthoDB" id="9801841at2"/>
<evidence type="ECO:0000259" key="7">
    <source>
        <dbReference type="PROSITE" id="PS50011"/>
    </source>
</evidence>
<keyword evidence="3 8" id="KW-0418">Kinase</keyword>
<evidence type="ECO:0000256" key="2">
    <source>
        <dbReference type="ARBA" id="ARBA00022741"/>
    </source>
</evidence>
<dbReference type="Pfam" id="PF00069">
    <property type="entry name" value="Pkinase"/>
    <property type="match status" value="1"/>
</dbReference>
<evidence type="ECO:0000256" key="4">
    <source>
        <dbReference type="ARBA" id="ARBA00022840"/>
    </source>
</evidence>
<evidence type="ECO:0000256" key="5">
    <source>
        <dbReference type="PROSITE-ProRule" id="PRU10141"/>
    </source>
</evidence>
<accession>A0A0F6W9A6</accession>
<dbReference type="AlphaFoldDB" id="A0A0F6W9A6"/>
<dbReference type="SUPFAM" id="SSF56112">
    <property type="entry name" value="Protein kinase-like (PK-like)"/>
    <property type="match status" value="1"/>
</dbReference>
<keyword evidence="2 5" id="KW-0547">Nucleotide-binding</keyword>
<dbReference type="PANTHER" id="PTHR43289">
    <property type="entry name" value="MITOGEN-ACTIVATED PROTEIN KINASE KINASE KINASE 20-RELATED"/>
    <property type="match status" value="1"/>
</dbReference>
<organism evidence="8 9">
    <name type="scientific">Sandaracinus amylolyticus</name>
    <dbReference type="NCBI Taxonomy" id="927083"/>
    <lineage>
        <taxon>Bacteria</taxon>
        <taxon>Pseudomonadati</taxon>
        <taxon>Myxococcota</taxon>
        <taxon>Polyangia</taxon>
        <taxon>Polyangiales</taxon>
        <taxon>Sandaracinaceae</taxon>
        <taxon>Sandaracinus</taxon>
    </lineage>
</organism>
<feature type="compositionally biased region" description="Basic and acidic residues" evidence="6">
    <location>
        <begin position="312"/>
        <end position="325"/>
    </location>
</feature>
<feature type="domain" description="Protein kinase" evidence="7">
    <location>
        <begin position="22"/>
        <end position="290"/>
    </location>
</feature>
<sequence length="341" mass="37097">MSEEGSSISRGPAPGDVLEGRWRITALLGRGGHAGVYRGQHARLRYPVAIKTLSVDPRSAIADDLRSRLLTEAEIGALVRHPNVLKIFDVGSTSAGEPYLVMELVEGETLRERLDRGPLTIAQAVDLARQVLAGLSALAQHGIVHRDVKPSNIMLKPGRRGVRAKLIDLGVARRLRGNAGGDQGEGFLVGTPSYMAPEQLRAQLVDPRADVYSLGVVLYESLTGSVPPRPTFVERYAVEPELEIDELPPVRQKRPECPPWLESIVKRCVAVDRNARYQSAAAAAEALAVLARDLGLPSGARAWVEDPTRAPIRTIDDAGPDERTTRHIRRGGGSRRVPWQS</sequence>
<evidence type="ECO:0000256" key="1">
    <source>
        <dbReference type="ARBA" id="ARBA00022679"/>
    </source>
</evidence>
<dbReference type="RefSeq" id="WP_053237685.1">
    <property type="nucleotide sequence ID" value="NZ_CP011125.1"/>
</dbReference>
<evidence type="ECO:0000313" key="9">
    <source>
        <dbReference type="Proteomes" id="UP000034883"/>
    </source>
</evidence>
<dbReference type="InterPro" id="IPR000719">
    <property type="entry name" value="Prot_kinase_dom"/>
</dbReference>
<proteinExistence type="predicted"/>
<reference evidence="8 9" key="1">
    <citation type="submission" date="2015-03" db="EMBL/GenBank/DDBJ databases">
        <title>Genome assembly of Sandaracinus amylolyticus DSM 53668.</title>
        <authorList>
            <person name="Sharma G."/>
            <person name="Subramanian S."/>
        </authorList>
    </citation>
    <scope>NUCLEOTIDE SEQUENCE [LARGE SCALE GENOMIC DNA]</scope>
    <source>
        <strain evidence="8 9">DSM 53668</strain>
    </source>
</reference>
<keyword evidence="4 5" id="KW-0067">ATP-binding</keyword>
<dbReference type="InterPro" id="IPR008271">
    <property type="entry name" value="Ser/Thr_kinase_AS"/>
</dbReference>
<dbReference type="STRING" id="927083.DB32_007892"/>
<dbReference type="SMART" id="SM00220">
    <property type="entry name" value="S_TKc"/>
    <property type="match status" value="1"/>
</dbReference>
<evidence type="ECO:0000256" key="6">
    <source>
        <dbReference type="SAM" id="MobiDB-lite"/>
    </source>
</evidence>
<dbReference type="Gene3D" id="3.30.200.20">
    <property type="entry name" value="Phosphorylase Kinase, domain 1"/>
    <property type="match status" value="1"/>
</dbReference>
<keyword evidence="1" id="KW-0808">Transferase</keyword>
<dbReference type="PROSITE" id="PS50011">
    <property type="entry name" value="PROTEIN_KINASE_DOM"/>
    <property type="match status" value="1"/>
</dbReference>
<dbReference type="EMBL" id="CP011125">
    <property type="protein sequence ID" value="AKF10743.1"/>
    <property type="molecule type" value="Genomic_DNA"/>
</dbReference>
<protein>
    <submittedName>
        <fullName evidence="8">Serine/threonine protein kinase</fullName>
    </submittedName>
</protein>
<dbReference type="Proteomes" id="UP000034883">
    <property type="component" value="Chromosome"/>
</dbReference>
<dbReference type="Gene3D" id="1.10.510.10">
    <property type="entry name" value="Transferase(Phosphotransferase) domain 1"/>
    <property type="match status" value="1"/>
</dbReference>
<keyword evidence="8" id="KW-0723">Serine/threonine-protein kinase</keyword>
<feature type="binding site" evidence="5">
    <location>
        <position position="51"/>
    </location>
    <ligand>
        <name>ATP</name>
        <dbReference type="ChEBI" id="CHEBI:30616"/>
    </ligand>
</feature>
<evidence type="ECO:0000313" key="8">
    <source>
        <dbReference type="EMBL" id="AKF10743.1"/>
    </source>
</evidence>
<dbReference type="PROSITE" id="PS00107">
    <property type="entry name" value="PROTEIN_KINASE_ATP"/>
    <property type="match status" value="1"/>
</dbReference>
<gene>
    <name evidence="8" type="ORF">DB32_007892</name>
</gene>
<feature type="region of interest" description="Disordered" evidence="6">
    <location>
        <begin position="312"/>
        <end position="341"/>
    </location>
</feature>
<name>A0A0F6W9A6_9BACT</name>
<evidence type="ECO:0000256" key="3">
    <source>
        <dbReference type="ARBA" id="ARBA00022777"/>
    </source>
</evidence>
<dbReference type="GO" id="GO:0005524">
    <property type="term" value="F:ATP binding"/>
    <property type="evidence" value="ECO:0007669"/>
    <property type="project" value="UniProtKB-UniRule"/>
</dbReference>